<dbReference type="Proteomes" id="UP000247922">
    <property type="component" value="Unassembled WGS sequence"/>
</dbReference>
<dbReference type="GO" id="GO:0004553">
    <property type="term" value="F:hydrolase activity, hydrolyzing O-glycosyl compounds"/>
    <property type="evidence" value="ECO:0007669"/>
    <property type="project" value="InterPro"/>
</dbReference>
<keyword evidence="6" id="KW-0321">Glycogen metabolism</keyword>
<comment type="caution">
    <text evidence="14">The sequence shown here is derived from an EMBL/GenBank/DDBJ whole genome shotgun (WGS) entry which is preliminary data.</text>
</comment>
<dbReference type="InterPro" id="IPR006047">
    <property type="entry name" value="GH13_cat_dom"/>
</dbReference>
<evidence type="ECO:0000256" key="5">
    <source>
        <dbReference type="ARBA" id="ARBA00012541"/>
    </source>
</evidence>
<dbReference type="InterPro" id="IPR044143">
    <property type="entry name" value="GlgB_N_E_set_prok"/>
</dbReference>
<dbReference type="InterPro" id="IPR004193">
    <property type="entry name" value="Glyco_hydro_13_N"/>
</dbReference>
<evidence type="ECO:0000256" key="1">
    <source>
        <dbReference type="ARBA" id="ARBA00000826"/>
    </source>
</evidence>
<comment type="catalytic activity">
    <reaction evidence="1">
        <text>Transfers a segment of a (1-&gt;4)-alpha-D-glucan chain to a primary hydroxy group in a similar glucan chain.</text>
        <dbReference type="EC" id="2.4.1.18"/>
    </reaction>
</comment>
<name>A0A2V3WHM7_9BACI</name>
<dbReference type="InterPro" id="IPR017853">
    <property type="entry name" value="GH"/>
</dbReference>
<dbReference type="Gene3D" id="3.20.20.80">
    <property type="entry name" value="Glycosidases"/>
    <property type="match status" value="1"/>
</dbReference>
<evidence type="ECO:0000256" key="12">
    <source>
        <dbReference type="PIRSR" id="PIRSR000463-1"/>
    </source>
</evidence>
<evidence type="ECO:0000256" key="11">
    <source>
        <dbReference type="NCBIfam" id="TIGR01515"/>
    </source>
</evidence>
<dbReference type="Gene3D" id="2.60.40.1180">
    <property type="entry name" value="Golgi alpha-mannosidase II"/>
    <property type="match status" value="1"/>
</dbReference>
<dbReference type="EMBL" id="QJJR01000001">
    <property type="protein sequence ID" value="PXW93087.1"/>
    <property type="molecule type" value="Genomic_DNA"/>
</dbReference>
<comment type="function">
    <text evidence="2">Catalyzes the formation of the alpha-1,6-glucosidic linkages in glycogen by scission of a 1,4-alpha-linked oligosaccharide from growing alpha-1,4-glucan chains and the subsequent attachment of the oligosaccharide to the alpha-1,6 position.</text>
</comment>
<keyword evidence="10" id="KW-0119">Carbohydrate metabolism</keyword>
<proteinExistence type="inferred from homology"/>
<dbReference type="GO" id="GO:0043169">
    <property type="term" value="F:cation binding"/>
    <property type="evidence" value="ECO:0007669"/>
    <property type="project" value="InterPro"/>
</dbReference>
<organism evidence="14 15">
    <name type="scientific">Streptohalobacillus salinus</name>
    <dbReference type="NCBI Taxonomy" id="621096"/>
    <lineage>
        <taxon>Bacteria</taxon>
        <taxon>Bacillati</taxon>
        <taxon>Bacillota</taxon>
        <taxon>Bacilli</taxon>
        <taxon>Bacillales</taxon>
        <taxon>Bacillaceae</taxon>
        <taxon>Streptohalobacillus</taxon>
    </lineage>
</organism>
<dbReference type="SUPFAM" id="SSF81296">
    <property type="entry name" value="E set domains"/>
    <property type="match status" value="1"/>
</dbReference>
<dbReference type="InterPro" id="IPR013783">
    <property type="entry name" value="Ig-like_fold"/>
</dbReference>
<dbReference type="AlphaFoldDB" id="A0A2V3WHM7"/>
<evidence type="ECO:0000259" key="13">
    <source>
        <dbReference type="SMART" id="SM00642"/>
    </source>
</evidence>
<dbReference type="OrthoDB" id="9800174at2"/>
<evidence type="ECO:0000256" key="10">
    <source>
        <dbReference type="ARBA" id="ARBA00023277"/>
    </source>
</evidence>
<dbReference type="Pfam" id="PF02806">
    <property type="entry name" value="Alpha-amylase_C"/>
    <property type="match status" value="1"/>
</dbReference>
<dbReference type="PANTHER" id="PTHR43651:SF3">
    <property type="entry name" value="1,4-ALPHA-GLUCAN-BRANCHING ENZYME"/>
    <property type="match status" value="1"/>
</dbReference>
<dbReference type="CDD" id="cd02855">
    <property type="entry name" value="E_set_GBE_prok_N"/>
    <property type="match status" value="1"/>
</dbReference>
<evidence type="ECO:0000313" key="14">
    <source>
        <dbReference type="EMBL" id="PXW93087.1"/>
    </source>
</evidence>
<dbReference type="Gene3D" id="2.60.40.10">
    <property type="entry name" value="Immunoglobulins"/>
    <property type="match status" value="1"/>
</dbReference>
<dbReference type="PIRSF" id="PIRSF000463">
    <property type="entry name" value="GlgB"/>
    <property type="match status" value="1"/>
</dbReference>
<dbReference type="Pfam" id="PF02922">
    <property type="entry name" value="CBM_48"/>
    <property type="match status" value="1"/>
</dbReference>
<evidence type="ECO:0000256" key="6">
    <source>
        <dbReference type="ARBA" id="ARBA00022600"/>
    </source>
</evidence>
<dbReference type="SUPFAM" id="SSF51011">
    <property type="entry name" value="Glycosyl hydrolase domain"/>
    <property type="match status" value="1"/>
</dbReference>
<gene>
    <name evidence="14" type="ORF">DES38_101170</name>
</gene>
<dbReference type="CDD" id="cd11322">
    <property type="entry name" value="AmyAc_Glg_BE"/>
    <property type="match status" value="1"/>
</dbReference>
<dbReference type="NCBIfam" id="NF008967">
    <property type="entry name" value="PRK12313.1"/>
    <property type="match status" value="1"/>
</dbReference>
<dbReference type="Pfam" id="PF00128">
    <property type="entry name" value="Alpha-amylase"/>
    <property type="match status" value="1"/>
</dbReference>
<evidence type="ECO:0000256" key="2">
    <source>
        <dbReference type="ARBA" id="ARBA00002953"/>
    </source>
</evidence>
<evidence type="ECO:0000256" key="4">
    <source>
        <dbReference type="ARBA" id="ARBA00009000"/>
    </source>
</evidence>
<dbReference type="NCBIfam" id="TIGR01515">
    <property type="entry name" value="branching_enzym"/>
    <property type="match status" value="1"/>
</dbReference>
<keyword evidence="9" id="KW-0320">Glycogen biosynthesis</keyword>
<protein>
    <recommendedName>
        <fullName evidence="5 11">1,4-alpha-glucan branching enzyme</fullName>
        <ecNumber evidence="5 11">2.4.1.18</ecNumber>
    </recommendedName>
</protein>
<evidence type="ECO:0000256" key="7">
    <source>
        <dbReference type="ARBA" id="ARBA00022676"/>
    </source>
</evidence>
<dbReference type="SMART" id="SM00642">
    <property type="entry name" value="Aamy"/>
    <property type="match status" value="1"/>
</dbReference>
<keyword evidence="15" id="KW-1185">Reference proteome</keyword>
<accession>A0A2V3WHM7</accession>
<dbReference type="GO" id="GO:0005978">
    <property type="term" value="P:glycogen biosynthetic process"/>
    <property type="evidence" value="ECO:0007669"/>
    <property type="project" value="UniProtKB-UniRule"/>
</dbReference>
<dbReference type="GO" id="GO:0005829">
    <property type="term" value="C:cytosol"/>
    <property type="evidence" value="ECO:0007669"/>
    <property type="project" value="TreeGrafter"/>
</dbReference>
<feature type="domain" description="Glycosyl hydrolase family 13 catalytic" evidence="13">
    <location>
        <begin position="174"/>
        <end position="522"/>
    </location>
</feature>
<evidence type="ECO:0000256" key="3">
    <source>
        <dbReference type="ARBA" id="ARBA00004964"/>
    </source>
</evidence>
<dbReference type="InterPro" id="IPR013780">
    <property type="entry name" value="Glyco_hydro_b"/>
</dbReference>
<comment type="pathway">
    <text evidence="3">Glycan biosynthesis; glycogen biosynthesis.</text>
</comment>
<feature type="active site" description="Nucleophile" evidence="12">
    <location>
        <position position="318"/>
    </location>
</feature>
<dbReference type="SUPFAM" id="SSF51445">
    <property type="entry name" value="(Trans)glycosidases"/>
    <property type="match status" value="1"/>
</dbReference>
<evidence type="ECO:0000256" key="9">
    <source>
        <dbReference type="ARBA" id="ARBA00023056"/>
    </source>
</evidence>
<dbReference type="RefSeq" id="WP_110250184.1">
    <property type="nucleotide sequence ID" value="NZ_QJJR01000001.1"/>
</dbReference>
<dbReference type="InterPro" id="IPR006048">
    <property type="entry name" value="A-amylase/branching_C"/>
</dbReference>
<dbReference type="UniPathway" id="UPA00164"/>
<dbReference type="GO" id="GO:0003844">
    <property type="term" value="F:1,4-alpha-glucan branching enzyme activity"/>
    <property type="evidence" value="ECO:0007669"/>
    <property type="project" value="UniProtKB-UniRule"/>
</dbReference>
<dbReference type="EC" id="2.4.1.18" evidence="5 11"/>
<comment type="similarity">
    <text evidence="4">Belongs to the glycosyl hydrolase 13 family. GlgB subfamily.</text>
</comment>
<keyword evidence="8" id="KW-0808">Transferase</keyword>
<keyword evidence="7" id="KW-0328">Glycosyltransferase</keyword>
<dbReference type="InterPro" id="IPR006407">
    <property type="entry name" value="GlgB"/>
</dbReference>
<sequence>MDIHNTVDLEALKAFHTEALYNSYDYFGAHVIEQNGKKGVLFLVWAPSAEAVSLVGTFNYWNDEANPMDRVTDTGVWGAFFPDITTGEVYKYKIFTADGRAIYKSDPYAFFSEVRPDTSSVVFDLNQFTWSDDKWLEKRQNFNPYQSPINIYELHLGSWMMKEKGKFDNEAFKSVDPSSFYNYREIADELVPYLKEMNYNYIEVLPLTEHPFDGSWGYQVTGYFSMTSRYGTPEDLMYLIDQCHAAGIGVIFDWVPGHFCRDEHGLMYFDGTELYGGIDHPNWGTKKFNFEKSEVRNFLISNACFFFEKFHIDGIRVDGVTSILQLNFGMDHEPYRNQEGGMEDSWGIAFLKELNQEIFKRYPFAIMAAEESSSWPLVTYPVDKGGLGFNYKWKMGWMNDTLDYIELDPLFRKGSHDKITFSMHYGYSENFILPFSHDEVVHGKKSLIDKAFGTYEEKFKTLKLLMMYQITHPGKKLNFMGNEIGQFLEWRYYEPVEWFLLDYPIHEEQRQFNQALNRLYLTEPSLFIKDHDPDGFRWVDADNRDQSIYSYLRLSSDEDYIHVVLNFTPVAYEGFRIGVKDEGEYRIMFNTSTHPYRNKNYKYVKSEAKPMHGFKQSIVLPLGGLEGLIIKKKRVVRK</sequence>
<evidence type="ECO:0000256" key="8">
    <source>
        <dbReference type="ARBA" id="ARBA00022679"/>
    </source>
</evidence>
<dbReference type="InterPro" id="IPR037439">
    <property type="entry name" value="Branching_enzy"/>
</dbReference>
<dbReference type="InterPro" id="IPR014756">
    <property type="entry name" value="Ig_E-set"/>
</dbReference>
<dbReference type="PANTHER" id="PTHR43651">
    <property type="entry name" value="1,4-ALPHA-GLUCAN-BRANCHING ENZYME"/>
    <property type="match status" value="1"/>
</dbReference>
<evidence type="ECO:0000313" key="15">
    <source>
        <dbReference type="Proteomes" id="UP000247922"/>
    </source>
</evidence>
<feature type="active site" description="Proton donor" evidence="12">
    <location>
        <position position="370"/>
    </location>
</feature>
<dbReference type="NCBIfam" id="NF003811">
    <property type="entry name" value="PRK05402.1"/>
    <property type="match status" value="1"/>
</dbReference>
<reference evidence="14 15" key="1">
    <citation type="submission" date="2018-05" db="EMBL/GenBank/DDBJ databases">
        <title>Genomic Encyclopedia of Type Strains, Phase IV (KMG-IV): sequencing the most valuable type-strain genomes for metagenomic binning, comparative biology and taxonomic classification.</title>
        <authorList>
            <person name="Goeker M."/>
        </authorList>
    </citation>
    <scope>NUCLEOTIDE SEQUENCE [LARGE SCALE GENOMIC DNA]</scope>
    <source>
        <strain evidence="14 15">DSM 22440</strain>
    </source>
</reference>